<feature type="region of interest" description="Disordered" evidence="1">
    <location>
        <begin position="16"/>
        <end position="48"/>
    </location>
</feature>
<protein>
    <submittedName>
        <fullName evidence="2">Uncharacterized protein</fullName>
    </submittedName>
</protein>
<organism evidence="2 3">
    <name type="scientific">Athelia psychrophila</name>
    <dbReference type="NCBI Taxonomy" id="1759441"/>
    <lineage>
        <taxon>Eukaryota</taxon>
        <taxon>Fungi</taxon>
        <taxon>Dikarya</taxon>
        <taxon>Basidiomycota</taxon>
        <taxon>Agaricomycotina</taxon>
        <taxon>Agaricomycetes</taxon>
        <taxon>Agaricomycetidae</taxon>
        <taxon>Atheliales</taxon>
        <taxon>Atheliaceae</taxon>
        <taxon>Athelia</taxon>
    </lineage>
</organism>
<dbReference type="EMBL" id="KV417606">
    <property type="protein sequence ID" value="KZP15292.1"/>
    <property type="molecule type" value="Genomic_DNA"/>
</dbReference>
<reference evidence="2 3" key="1">
    <citation type="journal article" date="2016" name="Mol. Biol. Evol.">
        <title>Comparative Genomics of Early-Diverging Mushroom-Forming Fungi Provides Insights into the Origins of Lignocellulose Decay Capabilities.</title>
        <authorList>
            <person name="Nagy L.G."/>
            <person name="Riley R."/>
            <person name="Tritt A."/>
            <person name="Adam C."/>
            <person name="Daum C."/>
            <person name="Floudas D."/>
            <person name="Sun H."/>
            <person name="Yadav J.S."/>
            <person name="Pangilinan J."/>
            <person name="Larsson K.H."/>
            <person name="Matsuura K."/>
            <person name="Barry K."/>
            <person name="Labutti K."/>
            <person name="Kuo R."/>
            <person name="Ohm R.A."/>
            <person name="Bhattacharya S.S."/>
            <person name="Shirouzu T."/>
            <person name="Yoshinaga Y."/>
            <person name="Martin F.M."/>
            <person name="Grigoriev I.V."/>
            <person name="Hibbett D.S."/>
        </authorList>
    </citation>
    <scope>NUCLEOTIDE SEQUENCE [LARGE SCALE GENOMIC DNA]</scope>
    <source>
        <strain evidence="2 3">CBS 109695</strain>
    </source>
</reference>
<feature type="compositionally biased region" description="Low complexity" evidence="1">
    <location>
        <begin position="34"/>
        <end position="48"/>
    </location>
</feature>
<evidence type="ECO:0000256" key="1">
    <source>
        <dbReference type="SAM" id="MobiDB-lite"/>
    </source>
</evidence>
<name>A0A166E1F5_9AGAM</name>
<evidence type="ECO:0000313" key="2">
    <source>
        <dbReference type="EMBL" id="KZP15292.1"/>
    </source>
</evidence>
<keyword evidence="3" id="KW-1185">Reference proteome</keyword>
<dbReference type="OrthoDB" id="5344169at2759"/>
<dbReference type="AlphaFoldDB" id="A0A166E1F5"/>
<dbReference type="Proteomes" id="UP000076532">
    <property type="component" value="Unassembled WGS sequence"/>
</dbReference>
<proteinExistence type="predicted"/>
<evidence type="ECO:0000313" key="3">
    <source>
        <dbReference type="Proteomes" id="UP000076532"/>
    </source>
</evidence>
<sequence length="133" mass="15044">MDAHAQDQQHKDFMSTLNFFPGAGDTNHHRDSAHQNQHQQQHLHQQQQGMFNASSLAQPNMLAHSMHSNNGSPMDLDLIGSFMAMQGVESQGALSPGPHTTYNPTAMLEQQFKLTQLQQLQQLQQQIFQQQVR</sequence>
<gene>
    <name evidence="2" type="ORF">FIBSPDRAFT_795676</name>
</gene>
<accession>A0A166E1F5</accession>